<organism evidence="2">
    <name type="scientific">hydrothermal vent metagenome</name>
    <dbReference type="NCBI Taxonomy" id="652676"/>
    <lineage>
        <taxon>unclassified sequences</taxon>
        <taxon>metagenomes</taxon>
        <taxon>ecological metagenomes</taxon>
    </lineage>
</organism>
<dbReference type="InterPro" id="IPR022742">
    <property type="entry name" value="Hydrolase_4"/>
</dbReference>
<dbReference type="AlphaFoldDB" id="A0A3B0WQN0"/>
<accession>A0A3B0WQN0</accession>
<dbReference type="InterPro" id="IPR053145">
    <property type="entry name" value="AB_hydrolase_Est10"/>
</dbReference>
<dbReference type="GO" id="GO:0052689">
    <property type="term" value="F:carboxylic ester hydrolase activity"/>
    <property type="evidence" value="ECO:0007669"/>
    <property type="project" value="TreeGrafter"/>
</dbReference>
<feature type="domain" description="Serine aminopeptidase S33" evidence="1">
    <location>
        <begin position="49"/>
        <end position="145"/>
    </location>
</feature>
<sequence>MKHQSRNIYFAGFDGSQLAATLDFPAGVSPKYYAIISHCFTCTKQTLTTARLSRGLAQAGLGVLRFDFTGLGESGGEFADTHFSSMVSDIACAANWLATHYEPARVLIGHSMGGTASLAASQQADAALSQVQKIITLASPAYPAHVLHHFGETMGQLQRGEPASILVAGQRYPVKPSFIKDVESYDMQQLMRGCKKDIMAIQAGEDELIEPQAAEQILQYTKGQTCLQKIEGANHLFSDRDHAQLLLSAIIEWLDR</sequence>
<dbReference type="EMBL" id="UOFH01000002">
    <property type="protein sequence ID" value="VAW58275.1"/>
    <property type="molecule type" value="Genomic_DNA"/>
</dbReference>
<evidence type="ECO:0000259" key="1">
    <source>
        <dbReference type="Pfam" id="PF12146"/>
    </source>
</evidence>
<name>A0A3B0WQN0_9ZZZZ</name>
<dbReference type="Gene3D" id="3.40.50.1820">
    <property type="entry name" value="alpha/beta hydrolase"/>
    <property type="match status" value="1"/>
</dbReference>
<dbReference type="InterPro" id="IPR029058">
    <property type="entry name" value="AB_hydrolase_fold"/>
</dbReference>
<reference evidence="2" key="1">
    <citation type="submission" date="2018-06" db="EMBL/GenBank/DDBJ databases">
        <authorList>
            <person name="Zhirakovskaya E."/>
        </authorList>
    </citation>
    <scope>NUCLEOTIDE SEQUENCE</scope>
</reference>
<dbReference type="PANTHER" id="PTHR43265">
    <property type="entry name" value="ESTERASE ESTD"/>
    <property type="match status" value="1"/>
</dbReference>
<proteinExistence type="predicted"/>
<dbReference type="PANTHER" id="PTHR43265:SF1">
    <property type="entry name" value="ESTERASE ESTD"/>
    <property type="match status" value="1"/>
</dbReference>
<gene>
    <name evidence="2" type="ORF">MNBD_GAMMA08-2774</name>
</gene>
<dbReference type="Pfam" id="PF12146">
    <property type="entry name" value="Hydrolase_4"/>
    <property type="match status" value="1"/>
</dbReference>
<dbReference type="SUPFAM" id="SSF53474">
    <property type="entry name" value="alpha/beta-Hydrolases"/>
    <property type="match status" value="1"/>
</dbReference>
<protein>
    <recommendedName>
        <fullName evidence="1">Serine aminopeptidase S33 domain-containing protein</fullName>
    </recommendedName>
</protein>
<evidence type="ECO:0000313" key="2">
    <source>
        <dbReference type="EMBL" id="VAW58275.1"/>
    </source>
</evidence>